<dbReference type="Gene3D" id="3.40.630.30">
    <property type="match status" value="1"/>
</dbReference>
<dbReference type="CDD" id="cd04301">
    <property type="entry name" value="NAT_SF"/>
    <property type="match status" value="1"/>
</dbReference>
<organism evidence="4">
    <name type="scientific">uncultured Desulfobacterium sp</name>
    <dbReference type="NCBI Taxonomy" id="201089"/>
    <lineage>
        <taxon>Bacteria</taxon>
        <taxon>Pseudomonadati</taxon>
        <taxon>Thermodesulfobacteriota</taxon>
        <taxon>Desulfobacteria</taxon>
        <taxon>Desulfobacterales</taxon>
        <taxon>Desulfobacteriaceae</taxon>
        <taxon>Desulfobacterium</taxon>
        <taxon>environmental samples</taxon>
    </lineage>
</organism>
<dbReference type="EMBL" id="FR695864">
    <property type="protein sequence ID" value="CBX26819.1"/>
    <property type="molecule type" value="Genomic_DNA"/>
</dbReference>
<keyword evidence="2" id="KW-0012">Acyltransferase</keyword>
<evidence type="ECO:0000256" key="1">
    <source>
        <dbReference type="ARBA" id="ARBA00022679"/>
    </source>
</evidence>
<evidence type="ECO:0000259" key="3">
    <source>
        <dbReference type="PROSITE" id="PS51186"/>
    </source>
</evidence>
<dbReference type="Pfam" id="PF00583">
    <property type="entry name" value="Acetyltransf_1"/>
    <property type="match status" value="1"/>
</dbReference>
<dbReference type="PROSITE" id="PS51186">
    <property type="entry name" value="GNAT"/>
    <property type="match status" value="1"/>
</dbReference>
<dbReference type="InterPro" id="IPR050832">
    <property type="entry name" value="Bact_Acetyltransf"/>
</dbReference>
<proteinExistence type="predicted"/>
<reference evidence="4" key="1">
    <citation type="journal article" date="2011" name="Environ. Microbiol.">
        <title>Genomic insights into the metabolic potential of the polycyclic aromatic hydrocarbon degrading sulfate-reducing Deltaproteobacterium N47.</title>
        <authorList>
            <person name="Bergmann F."/>
            <person name="Selesi D."/>
            <person name="Weinmaier T."/>
            <person name="Tischler P."/>
            <person name="Rattei T."/>
            <person name="Meckenstock R.U."/>
        </authorList>
    </citation>
    <scope>NUCLEOTIDE SEQUENCE</scope>
</reference>
<evidence type="ECO:0000313" key="4">
    <source>
        <dbReference type="EMBL" id="CBX26819.1"/>
    </source>
</evidence>
<gene>
    <name evidence="4" type="ORF">N47_A08480</name>
</gene>
<dbReference type="InterPro" id="IPR000182">
    <property type="entry name" value="GNAT_dom"/>
</dbReference>
<evidence type="ECO:0000256" key="2">
    <source>
        <dbReference type="ARBA" id="ARBA00023315"/>
    </source>
</evidence>
<dbReference type="InterPro" id="IPR016181">
    <property type="entry name" value="Acyl_CoA_acyltransferase"/>
</dbReference>
<dbReference type="GO" id="GO:0016747">
    <property type="term" value="F:acyltransferase activity, transferring groups other than amino-acyl groups"/>
    <property type="evidence" value="ECO:0007669"/>
    <property type="project" value="InterPro"/>
</dbReference>
<dbReference type="AlphaFoldDB" id="E1Y8C5"/>
<dbReference type="SUPFAM" id="SSF55729">
    <property type="entry name" value="Acyl-CoA N-acyltransferases (Nat)"/>
    <property type="match status" value="1"/>
</dbReference>
<name>E1Y8C5_9BACT</name>
<dbReference type="PANTHER" id="PTHR43877">
    <property type="entry name" value="AMINOALKYLPHOSPHONATE N-ACETYLTRANSFERASE-RELATED-RELATED"/>
    <property type="match status" value="1"/>
</dbReference>
<feature type="domain" description="N-acetyltransferase" evidence="3">
    <location>
        <begin position="6"/>
        <end position="154"/>
    </location>
</feature>
<accession>E1Y8C5</accession>
<keyword evidence="1" id="KW-0808">Transferase</keyword>
<sequence>MDVSSLIIRDASHKDINKLLELLKLLFSIEKDFKFDIIRQSRGLNMMLDGCGKHRCVKVADIKGRVVGMATAQTLISTAEGGISVVVEDMAVSPDWQGRGVGKRLLEDITKWAKSRNAVRLSLLADKDNTAALGFYDHIGWNKTSLICLHKKSC</sequence>
<protein>
    <recommendedName>
        <fullName evidence="3">N-acetyltransferase domain-containing protein</fullName>
    </recommendedName>
</protein>